<dbReference type="RefSeq" id="WP_317942714.1">
    <property type="nucleotide sequence ID" value="NZ_JAUBDI010000004.1"/>
</dbReference>
<proteinExistence type="predicted"/>
<evidence type="ECO:0000259" key="1">
    <source>
        <dbReference type="Pfam" id="PF09350"/>
    </source>
</evidence>
<comment type="caution">
    <text evidence="2">The sequence shown here is derived from an EMBL/GenBank/DDBJ whole genome shotgun (WGS) entry which is preliminary data.</text>
</comment>
<dbReference type="Pfam" id="PF09350">
    <property type="entry name" value="DJC28_CD"/>
    <property type="match status" value="1"/>
</dbReference>
<dbReference type="InterPro" id="IPR018961">
    <property type="entry name" value="DnaJ_homolog_subfam-C_membr-28"/>
</dbReference>
<accession>A0ABU4G742</accession>
<dbReference type="Proteomes" id="UP001282284">
    <property type="component" value="Unassembled WGS sequence"/>
</dbReference>
<evidence type="ECO:0000313" key="3">
    <source>
        <dbReference type="Proteomes" id="UP001282284"/>
    </source>
</evidence>
<evidence type="ECO:0000313" key="2">
    <source>
        <dbReference type="EMBL" id="MDW0112790.1"/>
    </source>
</evidence>
<organism evidence="2 3">
    <name type="scientific">Sporosarcina saromensis</name>
    <dbReference type="NCBI Taxonomy" id="359365"/>
    <lineage>
        <taxon>Bacteria</taxon>
        <taxon>Bacillati</taxon>
        <taxon>Bacillota</taxon>
        <taxon>Bacilli</taxon>
        <taxon>Bacillales</taxon>
        <taxon>Caryophanaceae</taxon>
        <taxon>Sporosarcina</taxon>
    </lineage>
</organism>
<sequence>MSDGNSMPPYNDLIGDILKSHAKEGGMENLKGQGKPLPKEYFSGDTYQHFQRIAKDAGYKPHWLKLQHEIRDELHAISRLQAENIGVDLQNRVIGLNQKIDEHNKHCPPPMLKGRVTVESIERAKEFWK</sequence>
<feature type="domain" description="DnaJ homologue subfamily C member 28 conserved" evidence="1">
    <location>
        <begin position="22"/>
        <end position="76"/>
    </location>
</feature>
<reference evidence="2 3" key="1">
    <citation type="submission" date="2023-06" db="EMBL/GenBank/DDBJ databases">
        <title>Sporosarcina sp. nov., isolated from Korean traditional fermented seafood 'Jeotgal'.</title>
        <authorList>
            <person name="Yang A.I."/>
            <person name="Shin N.-R."/>
        </authorList>
    </citation>
    <scope>NUCLEOTIDE SEQUENCE [LARGE SCALE GENOMIC DNA]</scope>
    <source>
        <strain evidence="2 3">KCTC13119</strain>
    </source>
</reference>
<gene>
    <name evidence="2" type="ORF">QT711_06300</name>
</gene>
<name>A0ABU4G742_9BACL</name>
<keyword evidence="3" id="KW-1185">Reference proteome</keyword>
<dbReference type="EMBL" id="JAUBDI010000004">
    <property type="protein sequence ID" value="MDW0112790.1"/>
    <property type="molecule type" value="Genomic_DNA"/>
</dbReference>
<protein>
    <submittedName>
        <fullName evidence="2">DUF1992 domain-containing protein</fullName>
    </submittedName>
</protein>